<dbReference type="InterPro" id="IPR014732">
    <property type="entry name" value="OMPdecase"/>
</dbReference>
<dbReference type="PANTHER" id="PTHR32119">
    <property type="entry name" value="OROTIDINE 5'-PHOSPHATE DECARBOXYLASE"/>
    <property type="match status" value="1"/>
</dbReference>
<evidence type="ECO:0000256" key="7">
    <source>
        <dbReference type="HAMAP-Rule" id="MF_01200"/>
    </source>
</evidence>
<feature type="binding site" evidence="7">
    <location>
        <position position="193"/>
    </location>
    <ligand>
        <name>substrate</name>
    </ligand>
</feature>
<comment type="pathway">
    <text evidence="2 7 8">Pyrimidine metabolism; UMP biosynthesis via de novo pathway; UMP from orotate: step 2/2.</text>
</comment>
<dbReference type="CDD" id="cd04725">
    <property type="entry name" value="OMP_decarboxylase_like"/>
    <property type="match status" value="1"/>
</dbReference>
<gene>
    <name evidence="7 10" type="primary">pyrF</name>
    <name evidence="10" type="ORF">ACFQPF_10475</name>
</gene>
<reference evidence="11" key="1">
    <citation type="journal article" date="2019" name="Int. J. Syst. Evol. Microbiol.">
        <title>The Global Catalogue of Microorganisms (GCM) 10K type strain sequencing project: providing services to taxonomists for standard genome sequencing and annotation.</title>
        <authorList>
            <consortium name="The Broad Institute Genomics Platform"/>
            <consortium name="The Broad Institute Genome Sequencing Center for Infectious Disease"/>
            <person name="Wu L."/>
            <person name="Ma J."/>
        </authorList>
    </citation>
    <scope>NUCLEOTIDE SEQUENCE [LARGE SCALE GENOMIC DNA]</scope>
    <source>
        <strain evidence="11">NBRC 106396</strain>
    </source>
</reference>
<dbReference type="InterPro" id="IPR047596">
    <property type="entry name" value="OMPdecase_bac"/>
</dbReference>
<sequence>MQNTVIIALDFPDRSNTESFLRNFHGESLFVKVGMELFYREGISIVNTLKEKGHRVFLDLKLHDIPNTVHKAMKNLAAAGVDMVNVHGAGGISMMAAAKEGLYAGSSSGQNPLLIAVTQLTSTSEEMLNEELLIKGCSLDQAVLHYALNAKKAGLDGVVSSVNESTVIKEVCGSQFITVTPGIRLAGGKVHDQIRVATPRDAAIAKADYIVAGRSITEAEDPRAAYTQIYQEWSGQQHEITYR</sequence>
<feature type="binding site" evidence="7">
    <location>
        <position position="121"/>
    </location>
    <ligand>
        <name>substrate</name>
    </ligand>
</feature>
<evidence type="ECO:0000313" key="11">
    <source>
        <dbReference type="Proteomes" id="UP001596549"/>
    </source>
</evidence>
<accession>A0ABW2NSE5</accession>
<comment type="subunit">
    <text evidence="7">Homodimer.</text>
</comment>
<evidence type="ECO:0000313" key="10">
    <source>
        <dbReference type="EMBL" id="MFC7372108.1"/>
    </source>
</evidence>
<comment type="similarity">
    <text evidence="7">Belongs to the OMP decarboxylase family. Type 1 subfamily.</text>
</comment>
<dbReference type="NCBIfam" id="TIGR01740">
    <property type="entry name" value="pyrF"/>
    <property type="match status" value="1"/>
</dbReference>
<evidence type="ECO:0000256" key="5">
    <source>
        <dbReference type="ARBA" id="ARBA00023239"/>
    </source>
</evidence>
<keyword evidence="5 7" id="KW-0456">Lyase</keyword>
<evidence type="ECO:0000256" key="1">
    <source>
        <dbReference type="ARBA" id="ARBA00002356"/>
    </source>
</evidence>
<evidence type="ECO:0000256" key="6">
    <source>
        <dbReference type="ARBA" id="ARBA00049157"/>
    </source>
</evidence>
<evidence type="ECO:0000256" key="4">
    <source>
        <dbReference type="ARBA" id="ARBA00022975"/>
    </source>
</evidence>
<dbReference type="InterPro" id="IPR001754">
    <property type="entry name" value="OMPdeCOase_dom"/>
</dbReference>
<dbReference type="NCBIfam" id="NF001273">
    <property type="entry name" value="PRK00230.1"/>
    <property type="match status" value="1"/>
</dbReference>
<feature type="binding site" evidence="7">
    <location>
        <position position="213"/>
    </location>
    <ligand>
        <name>substrate</name>
    </ligand>
</feature>
<dbReference type="SMART" id="SM00934">
    <property type="entry name" value="OMPdecase"/>
    <property type="match status" value="1"/>
</dbReference>
<keyword evidence="4 7" id="KW-0665">Pyrimidine biosynthesis</keyword>
<comment type="caution">
    <text evidence="10">The sequence shown here is derived from an EMBL/GenBank/DDBJ whole genome shotgun (WGS) entry which is preliminary data.</text>
</comment>
<keyword evidence="3 7" id="KW-0210">Decarboxylase</keyword>
<dbReference type="InterPro" id="IPR013785">
    <property type="entry name" value="Aldolase_TIM"/>
</dbReference>
<feature type="binding site" evidence="7">
    <location>
        <position position="214"/>
    </location>
    <ligand>
        <name>substrate</name>
    </ligand>
</feature>
<feature type="binding site" evidence="7">
    <location>
        <position position="10"/>
    </location>
    <ligand>
        <name>substrate</name>
    </ligand>
</feature>
<dbReference type="PROSITE" id="PS00156">
    <property type="entry name" value="OMPDECASE"/>
    <property type="match status" value="1"/>
</dbReference>
<proteinExistence type="inferred from homology"/>
<name>A0ABW2NSE5_9BACL</name>
<feature type="binding site" evidence="7">
    <location>
        <begin position="59"/>
        <end position="68"/>
    </location>
    <ligand>
        <name>substrate</name>
    </ligand>
</feature>
<dbReference type="Proteomes" id="UP001596549">
    <property type="component" value="Unassembled WGS sequence"/>
</dbReference>
<dbReference type="RefSeq" id="WP_379749361.1">
    <property type="nucleotide sequence ID" value="NZ_JBHTCP010000016.1"/>
</dbReference>
<keyword evidence="11" id="KW-1185">Reference proteome</keyword>
<evidence type="ECO:0000256" key="3">
    <source>
        <dbReference type="ARBA" id="ARBA00022793"/>
    </source>
</evidence>
<evidence type="ECO:0000256" key="2">
    <source>
        <dbReference type="ARBA" id="ARBA00004861"/>
    </source>
</evidence>
<comment type="function">
    <text evidence="1 7">Catalyzes the decarboxylation of orotidine 5'-monophosphate (OMP) to uridine 5'-monophosphate (UMP).</text>
</comment>
<dbReference type="InterPro" id="IPR018089">
    <property type="entry name" value="OMPdecase_AS"/>
</dbReference>
<organism evidence="10 11">
    <name type="scientific">Fictibacillus iocasae</name>
    <dbReference type="NCBI Taxonomy" id="2715437"/>
    <lineage>
        <taxon>Bacteria</taxon>
        <taxon>Bacillati</taxon>
        <taxon>Bacillota</taxon>
        <taxon>Bacilli</taxon>
        <taxon>Bacillales</taxon>
        <taxon>Fictibacillaceae</taxon>
        <taxon>Fictibacillus</taxon>
    </lineage>
</organism>
<feature type="binding site" evidence="7">
    <location>
        <position position="32"/>
    </location>
    <ligand>
        <name>substrate</name>
    </ligand>
</feature>
<dbReference type="Gene3D" id="3.20.20.70">
    <property type="entry name" value="Aldolase class I"/>
    <property type="match status" value="1"/>
</dbReference>
<dbReference type="EMBL" id="JBHTCP010000016">
    <property type="protein sequence ID" value="MFC7372108.1"/>
    <property type="molecule type" value="Genomic_DNA"/>
</dbReference>
<dbReference type="PANTHER" id="PTHR32119:SF2">
    <property type="entry name" value="OROTIDINE 5'-PHOSPHATE DECARBOXYLASE"/>
    <property type="match status" value="1"/>
</dbReference>
<feature type="domain" description="Orotidine 5'-phosphate decarboxylase" evidence="9">
    <location>
        <begin position="4"/>
        <end position="229"/>
    </location>
</feature>
<dbReference type="Pfam" id="PF00215">
    <property type="entry name" value="OMPdecase"/>
    <property type="match status" value="1"/>
</dbReference>
<dbReference type="EC" id="4.1.1.23" evidence="7"/>
<dbReference type="GO" id="GO:0004590">
    <property type="term" value="F:orotidine-5'-phosphate decarboxylase activity"/>
    <property type="evidence" value="ECO:0007669"/>
    <property type="project" value="UniProtKB-EC"/>
</dbReference>
<dbReference type="SUPFAM" id="SSF51366">
    <property type="entry name" value="Ribulose-phoshate binding barrel"/>
    <property type="match status" value="1"/>
</dbReference>
<protein>
    <recommendedName>
        <fullName evidence="7">Orotidine 5'-phosphate decarboxylase</fullName>
        <ecNumber evidence="7">4.1.1.23</ecNumber>
    </recommendedName>
    <alternativeName>
        <fullName evidence="7">OMP decarboxylase</fullName>
        <shortName evidence="7">OMPDCase</shortName>
        <shortName evidence="7">OMPdecase</shortName>
    </alternativeName>
</protein>
<dbReference type="HAMAP" id="MF_01200_B">
    <property type="entry name" value="OMPdecase_type1_B"/>
    <property type="match status" value="1"/>
</dbReference>
<dbReference type="InterPro" id="IPR011060">
    <property type="entry name" value="RibuloseP-bd_barrel"/>
</dbReference>
<evidence type="ECO:0000256" key="8">
    <source>
        <dbReference type="RuleBase" id="RU000512"/>
    </source>
</evidence>
<comment type="catalytic activity">
    <reaction evidence="6 7 8">
        <text>orotidine 5'-phosphate + H(+) = UMP + CO2</text>
        <dbReference type="Rhea" id="RHEA:11596"/>
        <dbReference type="ChEBI" id="CHEBI:15378"/>
        <dbReference type="ChEBI" id="CHEBI:16526"/>
        <dbReference type="ChEBI" id="CHEBI:57538"/>
        <dbReference type="ChEBI" id="CHEBI:57865"/>
        <dbReference type="EC" id="4.1.1.23"/>
    </reaction>
</comment>
<feature type="binding site" evidence="7">
    <location>
        <position position="184"/>
    </location>
    <ligand>
        <name>substrate</name>
    </ligand>
</feature>
<feature type="active site" description="Proton donor" evidence="7">
    <location>
        <position position="61"/>
    </location>
</feature>
<evidence type="ECO:0000259" key="9">
    <source>
        <dbReference type="SMART" id="SM00934"/>
    </source>
</evidence>